<evidence type="ECO:0000313" key="2">
    <source>
        <dbReference type="Proteomes" id="UP001215280"/>
    </source>
</evidence>
<feature type="non-terminal residue" evidence="1">
    <location>
        <position position="1"/>
    </location>
</feature>
<keyword evidence="2" id="KW-1185">Reference proteome</keyword>
<name>A0AAD7HWW8_9AGAR</name>
<dbReference type="EMBL" id="JARJLG010000192">
    <property type="protein sequence ID" value="KAJ7730266.1"/>
    <property type="molecule type" value="Genomic_DNA"/>
</dbReference>
<reference evidence="1" key="1">
    <citation type="submission" date="2023-03" db="EMBL/GenBank/DDBJ databases">
        <title>Massive genome expansion in bonnet fungi (Mycena s.s.) driven by repeated elements and novel gene families across ecological guilds.</title>
        <authorList>
            <consortium name="Lawrence Berkeley National Laboratory"/>
            <person name="Harder C.B."/>
            <person name="Miyauchi S."/>
            <person name="Viragh M."/>
            <person name="Kuo A."/>
            <person name="Thoen E."/>
            <person name="Andreopoulos B."/>
            <person name="Lu D."/>
            <person name="Skrede I."/>
            <person name="Drula E."/>
            <person name="Henrissat B."/>
            <person name="Morin E."/>
            <person name="Kohler A."/>
            <person name="Barry K."/>
            <person name="LaButti K."/>
            <person name="Morin E."/>
            <person name="Salamov A."/>
            <person name="Lipzen A."/>
            <person name="Mereny Z."/>
            <person name="Hegedus B."/>
            <person name="Baldrian P."/>
            <person name="Stursova M."/>
            <person name="Weitz H."/>
            <person name="Taylor A."/>
            <person name="Grigoriev I.V."/>
            <person name="Nagy L.G."/>
            <person name="Martin F."/>
            <person name="Kauserud H."/>
        </authorList>
    </citation>
    <scope>NUCLEOTIDE SEQUENCE</scope>
    <source>
        <strain evidence="1">CBHHK188m</strain>
    </source>
</reference>
<dbReference type="AlphaFoldDB" id="A0AAD7HWW8"/>
<dbReference type="Proteomes" id="UP001215280">
    <property type="component" value="Unassembled WGS sequence"/>
</dbReference>
<accession>A0AAD7HWW8</accession>
<evidence type="ECO:0000313" key="1">
    <source>
        <dbReference type="EMBL" id="KAJ7730266.1"/>
    </source>
</evidence>
<sequence>VGYTGCFCYVGITFQSTHKNVFSSHYTSKASTARRSGHAVLGIEAYIGNLPPKEGRLLYMACIDPHLMSGADVIIDVDDSALAHLEKVQHAFLRRLLGLGAYSMRVPLFTELGLIPVRYCRLILAMRYLAYLLRLTHAHYARAALEDSYNLYLEGCSGYWMDLTYALQNLHSPVVLPLLPQLTADTCDVLGKKVYISAMKYLDAEVTKSTRLYMLHGRLEPLDGEPAKKITTVLRHYLELVANAKHRKVLTCLLVSQHPLAVERMRYKSQYRWVDIPRDQRRCRFGCNEVETVEHAMFFCHESHGLDTCREFFVAAMGLTEPMVMSVSPWNATSVLKSLIFQRNTVCQVAKYAWKVFAIFDATPMVWPETEDIEGSNF</sequence>
<protein>
    <submittedName>
        <fullName evidence="1">Uncharacterized protein</fullName>
    </submittedName>
</protein>
<gene>
    <name evidence="1" type="ORF">DFH07DRAFT_756385</name>
</gene>
<comment type="caution">
    <text evidence="1">The sequence shown here is derived from an EMBL/GenBank/DDBJ whole genome shotgun (WGS) entry which is preliminary data.</text>
</comment>
<proteinExistence type="predicted"/>
<organism evidence="1 2">
    <name type="scientific">Mycena maculata</name>
    <dbReference type="NCBI Taxonomy" id="230809"/>
    <lineage>
        <taxon>Eukaryota</taxon>
        <taxon>Fungi</taxon>
        <taxon>Dikarya</taxon>
        <taxon>Basidiomycota</taxon>
        <taxon>Agaricomycotina</taxon>
        <taxon>Agaricomycetes</taxon>
        <taxon>Agaricomycetidae</taxon>
        <taxon>Agaricales</taxon>
        <taxon>Marasmiineae</taxon>
        <taxon>Mycenaceae</taxon>
        <taxon>Mycena</taxon>
    </lineage>
</organism>